<dbReference type="Proteomes" id="UP000460221">
    <property type="component" value="Unassembled WGS sequence"/>
</dbReference>
<dbReference type="InterPro" id="IPR050366">
    <property type="entry name" value="BP-dependent_transpt_permease"/>
</dbReference>
<feature type="transmembrane region" description="Helical" evidence="7">
    <location>
        <begin position="97"/>
        <end position="120"/>
    </location>
</feature>
<dbReference type="InterPro" id="IPR000515">
    <property type="entry name" value="MetI-like"/>
</dbReference>
<feature type="transmembrane region" description="Helical" evidence="7">
    <location>
        <begin position="215"/>
        <end position="248"/>
    </location>
</feature>
<evidence type="ECO:0000256" key="5">
    <source>
        <dbReference type="ARBA" id="ARBA00022989"/>
    </source>
</evidence>
<feature type="transmembrane region" description="Helical" evidence="7">
    <location>
        <begin position="141"/>
        <end position="160"/>
    </location>
</feature>
<sequence length="303" mass="32026">MTTLLPRTRTSAAAPSDAAEPVRRRPSRGRPRPSVLVAGVVVLVLVVMVAFPGLFSAVDPLRTDPAQGLKPPGGSHWFGTDRLGRDIYSRVVHGARYSILIGLAAAGLAVVGGSLLGLLAGLAGRVGRRWGSAVEETLARFFDVISAFPAILLAMVVVIFTGSGMANIALAIGIATIPVYGRIVRSQTLLTSRADYVVHAAVYGRSRFMVVRQHLLPNVLAVIPVLAAIDVGASILAVSGLSFLGLGPQPPTPEWGVMLAESRDVLRIAWWGGLFPGLFITVSVISITVLGRALQRHLDGRNR</sequence>
<evidence type="ECO:0000256" key="8">
    <source>
        <dbReference type="SAM" id="MobiDB-lite"/>
    </source>
</evidence>
<dbReference type="PANTHER" id="PTHR43386:SF1">
    <property type="entry name" value="D,D-DIPEPTIDE TRANSPORT SYSTEM PERMEASE PROTEIN DDPC-RELATED"/>
    <property type="match status" value="1"/>
</dbReference>
<proteinExistence type="inferred from homology"/>
<feature type="transmembrane region" description="Helical" evidence="7">
    <location>
        <begin position="33"/>
        <end position="55"/>
    </location>
</feature>
<evidence type="ECO:0000313" key="11">
    <source>
        <dbReference type="Proteomes" id="UP000460221"/>
    </source>
</evidence>
<keyword evidence="11" id="KW-1185">Reference proteome</keyword>
<keyword evidence="4 7" id="KW-0812">Transmembrane</keyword>
<dbReference type="SUPFAM" id="SSF161098">
    <property type="entry name" value="MetI-like"/>
    <property type="match status" value="1"/>
</dbReference>
<dbReference type="EMBL" id="WLYK01000001">
    <property type="protein sequence ID" value="MTD12449.1"/>
    <property type="molecule type" value="Genomic_DNA"/>
</dbReference>
<name>A0A7K1FG44_9ACTN</name>
<protein>
    <submittedName>
        <fullName evidence="10">ABC transporter permease subunit</fullName>
    </submittedName>
</protein>
<dbReference type="Gene3D" id="1.10.3720.10">
    <property type="entry name" value="MetI-like"/>
    <property type="match status" value="1"/>
</dbReference>
<feature type="region of interest" description="Disordered" evidence="8">
    <location>
        <begin position="1"/>
        <end position="31"/>
    </location>
</feature>
<keyword evidence="2 7" id="KW-0813">Transport</keyword>
<dbReference type="PROSITE" id="PS50928">
    <property type="entry name" value="ABC_TM1"/>
    <property type="match status" value="1"/>
</dbReference>
<feature type="transmembrane region" description="Helical" evidence="7">
    <location>
        <begin position="166"/>
        <end position="184"/>
    </location>
</feature>
<dbReference type="CDD" id="cd06261">
    <property type="entry name" value="TM_PBP2"/>
    <property type="match status" value="1"/>
</dbReference>
<feature type="domain" description="ABC transmembrane type-1" evidence="9">
    <location>
        <begin position="95"/>
        <end position="291"/>
    </location>
</feature>
<evidence type="ECO:0000256" key="2">
    <source>
        <dbReference type="ARBA" id="ARBA00022448"/>
    </source>
</evidence>
<dbReference type="Pfam" id="PF00528">
    <property type="entry name" value="BPD_transp_1"/>
    <property type="match status" value="1"/>
</dbReference>
<dbReference type="GO" id="GO:0005886">
    <property type="term" value="C:plasma membrane"/>
    <property type="evidence" value="ECO:0007669"/>
    <property type="project" value="UniProtKB-SubCell"/>
</dbReference>
<evidence type="ECO:0000256" key="3">
    <source>
        <dbReference type="ARBA" id="ARBA00022475"/>
    </source>
</evidence>
<dbReference type="PANTHER" id="PTHR43386">
    <property type="entry name" value="OLIGOPEPTIDE TRANSPORT SYSTEM PERMEASE PROTEIN APPC"/>
    <property type="match status" value="1"/>
</dbReference>
<dbReference type="InterPro" id="IPR035906">
    <property type="entry name" value="MetI-like_sf"/>
</dbReference>
<evidence type="ECO:0000259" key="9">
    <source>
        <dbReference type="PROSITE" id="PS50928"/>
    </source>
</evidence>
<comment type="subcellular location">
    <subcellularLocation>
        <location evidence="1 7">Cell membrane</location>
        <topology evidence="1 7">Multi-pass membrane protein</topology>
    </subcellularLocation>
</comment>
<keyword evidence="3" id="KW-1003">Cell membrane</keyword>
<evidence type="ECO:0000256" key="7">
    <source>
        <dbReference type="RuleBase" id="RU363032"/>
    </source>
</evidence>
<accession>A0A7K1FG44</accession>
<dbReference type="GO" id="GO:0055085">
    <property type="term" value="P:transmembrane transport"/>
    <property type="evidence" value="ECO:0007669"/>
    <property type="project" value="InterPro"/>
</dbReference>
<comment type="caution">
    <text evidence="10">The sequence shown here is derived from an EMBL/GenBank/DDBJ whole genome shotgun (WGS) entry which is preliminary data.</text>
</comment>
<keyword evidence="5 7" id="KW-1133">Transmembrane helix</keyword>
<evidence type="ECO:0000256" key="4">
    <source>
        <dbReference type="ARBA" id="ARBA00022692"/>
    </source>
</evidence>
<gene>
    <name evidence="10" type="ORF">GIS00_00640</name>
</gene>
<keyword evidence="6 7" id="KW-0472">Membrane</keyword>
<dbReference type="AlphaFoldDB" id="A0A7K1FG44"/>
<organism evidence="10 11">
    <name type="scientific">Nakamurella alba</name>
    <dbReference type="NCBI Taxonomy" id="2665158"/>
    <lineage>
        <taxon>Bacteria</taxon>
        <taxon>Bacillati</taxon>
        <taxon>Actinomycetota</taxon>
        <taxon>Actinomycetes</taxon>
        <taxon>Nakamurellales</taxon>
        <taxon>Nakamurellaceae</taxon>
        <taxon>Nakamurella</taxon>
    </lineage>
</organism>
<dbReference type="RefSeq" id="WP_154766514.1">
    <property type="nucleotide sequence ID" value="NZ_WLYK01000001.1"/>
</dbReference>
<reference evidence="10 11" key="1">
    <citation type="submission" date="2019-11" db="EMBL/GenBank/DDBJ databases">
        <authorList>
            <person name="Jiang L.-Q."/>
        </authorList>
    </citation>
    <scope>NUCLEOTIDE SEQUENCE [LARGE SCALE GENOMIC DNA]</scope>
    <source>
        <strain evidence="10 11">YIM 132087</strain>
    </source>
</reference>
<evidence type="ECO:0000313" key="10">
    <source>
        <dbReference type="EMBL" id="MTD12449.1"/>
    </source>
</evidence>
<feature type="transmembrane region" description="Helical" evidence="7">
    <location>
        <begin position="268"/>
        <end position="294"/>
    </location>
</feature>
<evidence type="ECO:0000256" key="6">
    <source>
        <dbReference type="ARBA" id="ARBA00023136"/>
    </source>
</evidence>
<evidence type="ECO:0000256" key="1">
    <source>
        <dbReference type="ARBA" id="ARBA00004651"/>
    </source>
</evidence>
<comment type="similarity">
    <text evidence="7">Belongs to the binding-protein-dependent transport system permease family.</text>
</comment>
<feature type="compositionally biased region" description="Polar residues" evidence="8">
    <location>
        <begin position="1"/>
        <end position="13"/>
    </location>
</feature>